<evidence type="ECO:0000313" key="2">
    <source>
        <dbReference type="Proteomes" id="UP000003835"/>
    </source>
</evidence>
<reference evidence="1 2" key="1">
    <citation type="submission" date="2008-07" db="EMBL/GenBank/DDBJ databases">
        <authorList>
            <person name="Tandeau de Marsac N."/>
            <person name="Ferriera S."/>
            <person name="Johnson J."/>
            <person name="Kravitz S."/>
            <person name="Beeson K."/>
            <person name="Sutton G."/>
            <person name="Rogers Y.-H."/>
            <person name="Friedman R."/>
            <person name="Frazier M."/>
            <person name="Venter J.C."/>
        </authorList>
    </citation>
    <scope>NUCLEOTIDE SEQUENCE [LARGE SCALE GENOMIC DNA]</scope>
    <source>
        <strain evidence="1 2">PCC 7420</strain>
    </source>
</reference>
<dbReference type="Proteomes" id="UP000003835">
    <property type="component" value="Unassembled WGS sequence"/>
</dbReference>
<dbReference type="InterPro" id="IPR015277">
    <property type="entry name" value="Restrct_endonuc_II_AvaI/BsoBI"/>
</dbReference>
<organism evidence="1 2">
    <name type="scientific">Coleofasciculus chthonoplastes PCC 7420</name>
    <dbReference type="NCBI Taxonomy" id="118168"/>
    <lineage>
        <taxon>Bacteria</taxon>
        <taxon>Bacillati</taxon>
        <taxon>Cyanobacteriota</taxon>
        <taxon>Cyanophyceae</taxon>
        <taxon>Coleofasciculales</taxon>
        <taxon>Coleofasciculaceae</taxon>
        <taxon>Coleofasciculus</taxon>
    </lineage>
</organism>
<dbReference type="eggNOG" id="ENOG502Z94D">
    <property type="taxonomic scope" value="Bacteria"/>
</dbReference>
<protein>
    <submittedName>
        <fullName evidence="1">Uncharacterized protein</fullName>
    </submittedName>
</protein>
<dbReference type="GO" id="GO:0009036">
    <property type="term" value="F:type II site-specific deoxyribonuclease activity"/>
    <property type="evidence" value="ECO:0007669"/>
    <property type="project" value="InterPro"/>
</dbReference>
<dbReference type="GO" id="GO:0003677">
    <property type="term" value="F:DNA binding"/>
    <property type="evidence" value="ECO:0007669"/>
    <property type="project" value="InterPro"/>
</dbReference>
<dbReference type="Pfam" id="PF09194">
    <property type="entry name" value="Endonuc-BsobI"/>
    <property type="match status" value="1"/>
</dbReference>
<dbReference type="STRING" id="118168.MC7420_2204"/>
<dbReference type="Gene3D" id="3.40.91.10">
    <property type="match status" value="2"/>
</dbReference>
<evidence type="ECO:0000313" key="1">
    <source>
        <dbReference type="EMBL" id="EDX75200.1"/>
    </source>
</evidence>
<dbReference type="GO" id="GO:0009307">
    <property type="term" value="P:DNA restriction-modification system"/>
    <property type="evidence" value="ECO:0007669"/>
    <property type="project" value="InterPro"/>
</dbReference>
<accession>B4VSI6</accession>
<name>B4VSI6_9CYAN</name>
<dbReference type="OrthoDB" id="1551434at2"/>
<dbReference type="HOGENOM" id="CLU_1203143_0_0_3"/>
<gene>
    <name evidence="1" type="ORF">MC7420_2204</name>
</gene>
<sequence>MTTDKPYYQHLNASNDLVTPYAAVRAGFVALALEKNRRATPFVEQARVLKAAASRIKTPMELVDLEDIQPALLTAAGVSDKAARYLDIHDKIAAIRGLIENFLEPAGAKFIEELVFRFLLIRGDTLGGSMRNVGGVLAQRKLTRMLLSTLTVAGKSYQWLHSSMNRWASMTDEDSDIELHLKGLSWKSNEQNSSFNTTAHQSSIYDSWTKTAYLLLKSEKKTQLIKDFVG</sequence>
<dbReference type="InterPro" id="IPR011335">
    <property type="entry name" value="Restrct_endonuc-II-like"/>
</dbReference>
<proteinExistence type="predicted"/>
<dbReference type="EMBL" id="DS989850">
    <property type="protein sequence ID" value="EDX75200.1"/>
    <property type="molecule type" value="Genomic_DNA"/>
</dbReference>
<dbReference type="AlphaFoldDB" id="B4VSI6"/>
<dbReference type="SUPFAM" id="SSF52980">
    <property type="entry name" value="Restriction endonuclease-like"/>
    <property type="match status" value="1"/>
</dbReference>
<keyword evidence="2" id="KW-1185">Reference proteome</keyword>